<evidence type="ECO:0000256" key="5">
    <source>
        <dbReference type="RuleBase" id="RU363032"/>
    </source>
</evidence>
<dbReference type="PROSITE" id="PS50928">
    <property type="entry name" value="ABC_TM1"/>
    <property type="match status" value="1"/>
</dbReference>
<keyword evidence="3 5" id="KW-1133">Transmembrane helix</keyword>
<dbReference type="CDD" id="cd06261">
    <property type="entry name" value="TM_PBP2"/>
    <property type="match status" value="1"/>
</dbReference>
<proteinExistence type="inferred from homology"/>
<dbReference type="Pfam" id="PF00528">
    <property type="entry name" value="BPD_transp_1"/>
    <property type="match status" value="1"/>
</dbReference>
<evidence type="ECO:0000256" key="2">
    <source>
        <dbReference type="ARBA" id="ARBA00022692"/>
    </source>
</evidence>
<feature type="transmembrane region" description="Helical" evidence="5">
    <location>
        <begin position="361"/>
        <end position="382"/>
    </location>
</feature>
<feature type="transmembrane region" description="Helical" evidence="5">
    <location>
        <begin position="131"/>
        <end position="149"/>
    </location>
</feature>
<comment type="caution">
    <text evidence="6">Lacks conserved residue(s) required for the propagation of feature annotation.</text>
</comment>
<dbReference type="InterPro" id="IPR022182">
    <property type="entry name" value="PstC_N"/>
</dbReference>
<dbReference type="AlphaFoldDB" id="A0A3N1UNM2"/>
<dbReference type="RefSeq" id="WP_123290726.1">
    <property type="nucleotide sequence ID" value="NZ_RJVA01000013.1"/>
</dbReference>
<comment type="similarity">
    <text evidence="6">Belongs to the binding-protein-dependent transport system permease family. CysTW subfamily.</text>
</comment>
<dbReference type="PANTHER" id="PTHR42727">
    <property type="entry name" value="PHOSPHATE TRANSPORT SYSTEM PERMEASE PROTEIN"/>
    <property type="match status" value="1"/>
</dbReference>
<evidence type="ECO:0000256" key="3">
    <source>
        <dbReference type="ARBA" id="ARBA00022989"/>
    </source>
</evidence>
<evidence type="ECO:0000313" key="8">
    <source>
        <dbReference type="EMBL" id="ROQ90999.1"/>
    </source>
</evidence>
<evidence type="ECO:0000259" key="7">
    <source>
        <dbReference type="PROSITE" id="PS50928"/>
    </source>
</evidence>
<dbReference type="Gene3D" id="1.10.3720.10">
    <property type="entry name" value="MetI-like"/>
    <property type="match status" value="1"/>
</dbReference>
<dbReference type="Pfam" id="PF12501">
    <property type="entry name" value="DUF3708"/>
    <property type="match status" value="1"/>
</dbReference>
<evidence type="ECO:0000256" key="6">
    <source>
        <dbReference type="RuleBase" id="RU363054"/>
    </source>
</evidence>
<protein>
    <recommendedName>
        <fullName evidence="6">Phosphate transport system permease protein</fullName>
    </recommendedName>
</protein>
<feature type="transmembrane region" description="Helical" evidence="5">
    <location>
        <begin position="44"/>
        <end position="66"/>
    </location>
</feature>
<dbReference type="OrthoDB" id="9785113at2"/>
<dbReference type="GO" id="GO:0006817">
    <property type="term" value="P:phosphate ion transport"/>
    <property type="evidence" value="ECO:0007669"/>
    <property type="project" value="UniProtKB-KW"/>
</dbReference>
<comment type="caution">
    <text evidence="8">The sequence shown here is derived from an EMBL/GenBank/DDBJ whole genome shotgun (WGS) entry which is preliminary data.</text>
</comment>
<dbReference type="NCBIfam" id="TIGR02138">
    <property type="entry name" value="phosphate_pstC"/>
    <property type="match status" value="1"/>
</dbReference>
<dbReference type="Proteomes" id="UP000276223">
    <property type="component" value="Unassembled WGS sequence"/>
</dbReference>
<evidence type="ECO:0000313" key="9">
    <source>
        <dbReference type="Proteomes" id="UP000276223"/>
    </source>
</evidence>
<feature type="transmembrane region" description="Helical" evidence="5">
    <location>
        <begin position="237"/>
        <end position="258"/>
    </location>
</feature>
<sequence length="461" mass="49700">MNSLLLFTILALSAGAYHLGKRRVLRLIGGKAHARHLASRPHYYGVYVALWCALPALLIFLLWLFLEPVVLEQWVVRHLPQSLQSPPSNRLSLVLNDVKNLAKGGIVSGYADPAVQTAAEHYRRLLGLSRTALWVAVLALAALGMQMGYGKIRISLRARTHVEKIVRLFLLMASTLAVLTTIGIVFSVLFEAMRFFRLVPWWEFLFGLKWSPQMAIRADQVGASGAFGMIPVFTGTLLIAAIAMSVAVPLGLFSAVYLSEYAPRKLRAVVKPLLEILAGIPTVVYGFFAALTVGPLIRRLGETLGFSVASESALAAGLVMGLMIVPFVSSLSDDVINAVPNDLRDGSLALGATRSETIKQVVLPAALPGIVGGLLLGVSRAIGETMIVVMAAGLAANLTVNPLSAVTTVTVQIVTLLVGDQEFDSPKTLAAFALGLVLFVVTLILNIIALYVVRKYREHYE</sequence>
<feature type="transmembrane region" description="Helical" evidence="5">
    <location>
        <begin position="278"/>
        <end position="297"/>
    </location>
</feature>
<feature type="transmembrane region" description="Helical" evidence="5">
    <location>
        <begin position="394"/>
        <end position="418"/>
    </location>
</feature>
<dbReference type="InterPro" id="IPR035906">
    <property type="entry name" value="MetI-like_sf"/>
</dbReference>
<accession>A0A3N1UNM2</accession>
<feature type="transmembrane region" description="Helical" evidence="5">
    <location>
        <begin position="169"/>
        <end position="190"/>
    </location>
</feature>
<feature type="transmembrane region" description="Helical" evidence="5">
    <location>
        <begin position="304"/>
        <end position="328"/>
    </location>
</feature>
<dbReference type="InterPro" id="IPR011864">
    <property type="entry name" value="Phosphate_PstC"/>
</dbReference>
<organism evidence="8 9">
    <name type="scientific">Desulfosoma caldarium</name>
    <dbReference type="NCBI Taxonomy" id="610254"/>
    <lineage>
        <taxon>Bacteria</taxon>
        <taxon>Pseudomonadati</taxon>
        <taxon>Thermodesulfobacteriota</taxon>
        <taxon>Syntrophobacteria</taxon>
        <taxon>Syntrophobacterales</taxon>
        <taxon>Syntrophobacteraceae</taxon>
        <taxon>Desulfosoma</taxon>
    </lineage>
</organism>
<keyword evidence="6" id="KW-1003">Cell membrane</keyword>
<name>A0A3N1UNM2_9BACT</name>
<comment type="function">
    <text evidence="6">Part of the binding-protein-dependent transport system for phosphate; probably responsible for the translocation of the substrate across the membrane.</text>
</comment>
<dbReference type="SUPFAM" id="SSF161098">
    <property type="entry name" value="MetI-like"/>
    <property type="match status" value="1"/>
</dbReference>
<keyword evidence="9" id="KW-1185">Reference proteome</keyword>
<keyword evidence="4 5" id="KW-0472">Membrane</keyword>
<keyword evidence="6" id="KW-0592">Phosphate transport</keyword>
<dbReference type="PANTHER" id="PTHR42727:SF1">
    <property type="entry name" value="PHOSPHATE TRANSPORT SYSTEM PERMEASE"/>
    <property type="match status" value="1"/>
</dbReference>
<gene>
    <name evidence="8" type="ORF">EDC27_2275</name>
</gene>
<evidence type="ECO:0000256" key="1">
    <source>
        <dbReference type="ARBA" id="ARBA00004651"/>
    </source>
</evidence>
<dbReference type="GO" id="GO:0005886">
    <property type="term" value="C:plasma membrane"/>
    <property type="evidence" value="ECO:0007669"/>
    <property type="project" value="UniProtKB-SubCell"/>
</dbReference>
<reference evidence="8 9" key="1">
    <citation type="submission" date="2018-11" db="EMBL/GenBank/DDBJ databases">
        <title>Genomic Encyclopedia of Type Strains, Phase IV (KMG-IV): sequencing the most valuable type-strain genomes for metagenomic binning, comparative biology and taxonomic classification.</title>
        <authorList>
            <person name="Goeker M."/>
        </authorList>
    </citation>
    <scope>NUCLEOTIDE SEQUENCE [LARGE SCALE GENOMIC DNA]</scope>
    <source>
        <strain evidence="8 9">DSM 22027</strain>
    </source>
</reference>
<feature type="transmembrane region" description="Helical" evidence="5">
    <location>
        <begin position="430"/>
        <end position="453"/>
    </location>
</feature>
<evidence type="ECO:0000256" key="4">
    <source>
        <dbReference type="ARBA" id="ARBA00023136"/>
    </source>
</evidence>
<keyword evidence="2 5" id="KW-0812">Transmembrane</keyword>
<dbReference type="GO" id="GO:0005315">
    <property type="term" value="F:phosphate transmembrane transporter activity"/>
    <property type="evidence" value="ECO:0007669"/>
    <property type="project" value="InterPro"/>
</dbReference>
<feature type="domain" description="ABC transmembrane type-1" evidence="7">
    <location>
        <begin position="233"/>
        <end position="449"/>
    </location>
</feature>
<dbReference type="InterPro" id="IPR000515">
    <property type="entry name" value="MetI-like"/>
</dbReference>
<comment type="subcellular location">
    <subcellularLocation>
        <location evidence="1 5">Cell membrane</location>
        <topology evidence="1 5">Multi-pass membrane protein</topology>
    </subcellularLocation>
</comment>
<dbReference type="EMBL" id="RJVA01000013">
    <property type="protein sequence ID" value="ROQ90999.1"/>
    <property type="molecule type" value="Genomic_DNA"/>
</dbReference>
<keyword evidence="5" id="KW-0813">Transport</keyword>